<evidence type="ECO:0000313" key="1">
    <source>
        <dbReference type="EMBL" id="VEG74328.1"/>
    </source>
</evidence>
<dbReference type="EMBL" id="LR134363">
    <property type="protein sequence ID" value="VEG74328.1"/>
    <property type="molecule type" value="Genomic_DNA"/>
</dbReference>
<evidence type="ECO:0008006" key="3">
    <source>
        <dbReference type="Google" id="ProtNLM"/>
    </source>
</evidence>
<keyword evidence="2" id="KW-1185">Reference proteome</keyword>
<dbReference type="KEGG" id="asla:NCTC11923_00962"/>
<accession>A0A448KBL5</accession>
<name>A0A448KBL5_9ACTO</name>
<sequence>MSVSGVGAWIRYGDPLEPAEIDFAIQHYRAAILQPWEAEAAARIKDARPDMTVLAYRCLSSARDFEPPERCASGLTHAELTRRDWLARRGDGSLVEWSTYPGHFQARVWDEGYRARWVEQVCQDIEGTAFDGIMSDNDVFDDYYGLSFPLEEVGSAAELRRVLDGFVAQVGAGLAGVGKILVPNIAEARREPGRWERHAAWGGGFDECWLGWGGEQLFDEPTALAQIHQLRGPGVSIVRTPDGGSAQAPHGLYGLAAFWVFGAGQGAYTATGHDDYSRTPWFPALDADLGAPLTGPRREAGAWTREFEGGVAAVVLDPQRQAELTLPSGLVLPGPDGRPDGQALPSNVVLPGHHGLIGLRP</sequence>
<dbReference type="STRING" id="1278298.GCA_000428685_02412"/>
<dbReference type="InterPro" id="IPR029455">
    <property type="entry name" value="GHL15"/>
</dbReference>
<dbReference type="Proteomes" id="UP000276899">
    <property type="component" value="Chromosome"/>
</dbReference>
<dbReference type="AlphaFoldDB" id="A0A448KBL5"/>
<dbReference type="Pfam" id="PF14885">
    <property type="entry name" value="GHL15"/>
    <property type="match status" value="1"/>
</dbReference>
<protein>
    <recommendedName>
        <fullName evidence="3">Glycoside-hydrolase family GH114 TIM-barrel domain-containing protein</fullName>
    </recommendedName>
</protein>
<reference evidence="1 2" key="1">
    <citation type="submission" date="2018-12" db="EMBL/GenBank/DDBJ databases">
        <authorList>
            <consortium name="Pathogen Informatics"/>
        </authorList>
    </citation>
    <scope>NUCLEOTIDE SEQUENCE [LARGE SCALE GENOMIC DNA]</scope>
    <source>
        <strain evidence="1 2">NCTC11923</strain>
    </source>
</reference>
<proteinExistence type="predicted"/>
<gene>
    <name evidence="1" type="ORF">NCTC11923_00962</name>
</gene>
<organism evidence="1 2">
    <name type="scientific">Actinomyces slackii</name>
    <dbReference type="NCBI Taxonomy" id="52774"/>
    <lineage>
        <taxon>Bacteria</taxon>
        <taxon>Bacillati</taxon>
        <taxon>Actinomycetota</taxon>
        <taxon>Actinomycetes</taxon>
        <taxon>Actinomycetales</taxon>
        <taxon>Actinomycetaceae</taxon>
        <taxon>Actinomyces</taxon>
    </lineage>
</organism>
<evidence type="ECO:0000313" key="2">
    <source>
        <dbReference type="Proteomes" id="UP000276899"/>
    </source>
</evidence>
<dbReference type="RefSeq" id="WP_034515043.1">
    <property type="nucleotide sequence ID" value="NZ_CBCRWE010000043.1"/>
</dbReference>